<name>A0A8T1PGN1_CARIL</name>
<dbReference type="PANTHER" id="PTHR31087">
    <property type="match status" value="1"/>
</dbReference>
<organism evidence="2 3">
    <name type="scientific">Carya illinoinensis</name>
    <name type="common">Pecan</name>
    <dbReference type="NCBI Taxonomy" id="32201"/>
    <lineage>
        <taxon>Eukaryota</taxon>
        <taxon>Viridiplantae</taxon>
        <taxon>Streptophyta</taxon>
        <taxon>Embryophyta</taxon>
        <taxon>Tracheophyta</taxon>
        <taxon>Spermatophyta</taxon>
        <taxon>Magnoliopsida</taxon>
        <taxon>eudicotyledons</taxon>
        <taxon>Gunneridae</taxon>
        <taxon>Pentapetalae</taxon>
        <taxon>rosids</taxon>
        <taxon>fabids</taxon>
        <taxon>Fagales</taxon>
        <taxon>Juglandaceae</taxon>
        <taxon>Carya</taxon>
    </lineage>
</organism>
<proteinExistence type="predicted"/>
<feature type="region of interest" description="Disordered" evidence="1">
    <location>
        <begin position="190"/>
        <end position="214"/>
    </location>
</feature>
<feature type="compositionally biased region" description="Polar residues" evidence="1">
    <location>
        <begin position="191"/>
        <end position="205"/>
    </location>
</feature>
<dbReference type="EMBL" id="CM031818">
    <property type="protein sequence ID" value="KAG6640287.1"/>
    <property type="molecule type" value="Genomic_DNA"/>
</dbReference>
<evidence type="ECO:0000313" key="3">
    <source>
        <dbReference type="Proteomes" id="UP000811609"/>
    </source>
</evidence>
<sequence length="214" mass="23578">MTISDGDFVNVIDTNNTIIFKVKGKLVTLHGHRVLLDAAGNPIVTVRKKRMTAHHRWNVYRGESKKSSDMIFTVRRSSRIQLKAKLHVFLANNTKEDVCDFIVYAKDRTNIVVEMSKETTVGSVMIGKDNYSVTIHPNVDYAFMVTLIVILDDMNLINDMDGVANNSGMTMAGPPIVRAKQLGPVCGSGFGPTSANKTSQHSIPTSKEEVGIEV</sequence>
<evidence type="ECO:0000256" key="1">
    <source>
        <dbReference type="SAM" id="MobiDB-lite"/>
    </source>
</evidence>
<comment type="caution">
    <text evidence="2">The sequence shown here is derived from an EMBL/GenBank/DDBJ whole genome shotgun (WGS) entry which is preliminary data.</text>
</comment>
<dbReference type="Pfam" id="PF04525">
    <property type="entry name" value="LOR"/>
    <property type="match status" value="1"/>
</dbReference>
<dbReference type="InterPro" id="IPR007612">
    <property type="entry name" value="LOR"/>
</dbReference>
<accession>A0A8T1PGN1</accession>
<reference evidence="2" key="1">
    <citation type="submission" date="2020-12" db="EMBL/GenBank/DDBJ databases">
        <title>WGS assembly of Carya illinoinensis cv. Pawnee.</title>
        <authorList>
            <person name="Platts A."/>
            <person name="Shu S."/>
            <person name="Wright S."/>
            <person name="Barry K."/>
            <person name="Edger P."/>
            <person name="Pires J.C."/>
            <person name="Schmutz J."/>
        </authorList>
    </citation>
    <scope>NUCLEOTIDE SEQUENCE</scope>
    <source>
        <tissue evidence="2">Leaf</tissue>
    </source>
</reference>
<keyword evidence="3" id="KW-1185">Reference proteome</keyword>
<dbReference type="PANTHER" id="PTHR31087:SF160">
    <property type="entry name" value="PROTEIN LURP-ONE-RELATED 1-RELATED"/>
    <property type="match status" value="1"/>
</dbReference>
<dbReference type="Proteomes" id="UP000811609">
    <property type="component" value="Chromosome 10"/>
</dbReference>
<protein>
    <submittedName>
        <fullName evidence="2">Uncharacterized protein</fullName>
    </submittedName>
</protein>
<evidence type="ECO:0000313" key="2">
    <source>
        <dbReference type="EMBL" id="KAG6640287.1"/>
    </source>
</evidence>
<gene>
    <name evidence="2" type="ORF">CIPAW_10G162900</name>
</gene>
<dbReference type="AlphaFoldDB" id="A0A8T1PGN1"/>